<organism evidence="7 8">
    <name type="scientific">Endozoicomonas lisbonensis</name>
    <dbReference type="NCBI Taxonomy" id="3120522"/>
    <lineage>
        <taxon>Bacteria</taxon>
        <taxon>Pseudomonadati</taxon>
        <taxon>Pseudomonadota</taxon>
        <taxon>Gammaproteobacteria</taxon>
        <taxon>Oceanospirillales</taxon>
        <taxon>Endozoicomonadaceae</taxon>
        <taxon>Endozoicomonas</taxon>
    </lineage>
</organism>
<keyword evidence="2 4" id="KW-0964">Secreted</keyword>
<dbReference type="InterPro" id="IPR001492">
    <property type="entry name" value="Flagellin"/>
</dbReference>
<evidence type="ECO:0000259" key="5">
    <source>
        <dbReference type="Pfam" id="PF00669"/>
    </source>
</evidence>
<evidence type="ECO:0000259" key="6">
    <source>
        <dbReference type="Pfam" id="PF00700"/>
    </source>
</evidence>
<comment type="caution">
    <text evidence="7">The sequence shown here is derived from an EMBL/GenBank/DDBJ whole genome shotgun (WGS) entry which is preliminary data.</text>
</comment>
<dbReference type="Gene3D" id="1.20.1330.10">
    <property type="entry name" value="f41 fragment of flagellin, N-terminal domain"/>
    <property type="match status" value="1"/>
</dbReference>
<keyword evidence="7" id="KW-0282">Flagellum</keyword>
<keyword evidence="3 4" id="KW-0975">Bacterial flagellum</keyword>
<gene>
    <name evidence="7" type="ORF">V5J35_002957</name>
</gene>
<dbReference type="InterPro" id="IPR042187">
    <property type="entry name" value="Flagellin_C_sub2"/>
</dbReference>
<evidence type="ECO:0000313" key="8">
    <source>
        <dbReference type="Proteomes" id="UP001549366"/>
    </source>
</evidence>
<proteinExistence type="inferred from homology"/>
<dbReference type="InterPro" id="IPR001029">
    <property type="entry name" value="Flagellin_N"/>
</dbReference>
<evidence type="ECO:0000256" key="2">
    <source>
        <dbReference type="ARBA" id="ARBA00022525"/>
    </source>
</evidence>
<dbReference type="Proteomes" id="UP001549366">
    <property type="component" value="Unassembled WGS sequence"/>
</dbReference>
<evidence type="ECO:0000313" key="7">
    <source>
        <dbReference type="EMBL" id="MET4757765.1"/>
    </source>
</evidence>
<feature type="domain" description="Flagellin N-terminal" evidence="5">
    <location>
        <begin position="4"/>
        <end position="140"/>
    </location>
</feature>
<reference evidence="7 8" key="1">
    <citation type="submission" date="2024-06" db="EMBL/GenBank/DDBJ databases">
        <title>Genomic Encyclopedia of Type Strains, Phase V (KMG-V): Genome sequencing to study the core and pangenomes of soil and plant-associated prokaryotes.</title>
        <authorList>
            <person name="Whitman W."/>
        </authorList>
    </citation>
    <scope>NUCLEOTIDE SEQUENCE [LARGE SCALE GENOMIC DNA]</scope>
    <source>
        <strain evidence="7 8">NE40</strain>
    </source>
</reference>
<comment type="subcellular location">
    <subcellularLocation>
        <location evidence="4">Secreted</location>
    </subcellularLocation>
    <subcellularLocation>
        <location evidence="4">Bacterial flagellum</location>
    </subcellularLocation>
</comment>
<comment type="similarity">
    <text evidence="1 4">Belongs to the bacterial flagellin family.</text>
</comment>
<dbReference type="InterPro" id="IPR046358">
    <property type="entry name" value="Flagellin_C"/>
</dbReference>
<dbReference type="EMBL" id="JBEWTB010000002">
    <property type="protein sequence ID" value="MET4757765.1"/>
    <property type="molecule type" value="Genomic_DNA"/>
</dbReference>
<name>A0ABV2SJ37_9GAMM</name>
<dbReference type="PANTHER" id="PTHR42792:SF2">
    <property type="entry name" value="FLAGELLIN"/>
    <property type="match status" value="1"/>
</dbReference>
<dbReference type="SUPFAM" id="SSF64518">
    <property type="entry name" value="Phase 1 flagellin"/>
    <property type="match status" value="1"/>
</dbReference>
<dbReference type="Gene3D" id="3.30.70.2120">
    <property type="match status" value="1"/>
</dbReference>
<protein>
    <recommendedName>
        <fullName evidence="4">Flagellin</fullName>
    </recommendedName>
</protein>
<evidence type="ECO:0000256" key="1">
    <source>
        <dbReference type="ARBA" id="ARBA00005709"/>
    </source>
</evidence>
<sequence length="387" mass="40651">MITINSNASAMMAQNNLFKSQAALTGNMQQLSTGLRINSASDDAAGLQISNRMETQMNGLSVAQRNANDGISMAQTAEGAMTENTTILNRMRDLSLQSANDTNTLEDRQAMQKEVKSLVEEVDRIAETTNFAGINLLDGSVSKENGGLSFQIGSNANETIEFSIADMSASALEGEVVTNVATFEAAEVTALLTQVNPDGTPGNDGDDVTINFDGEAVVIDGVEEGDTEYTAETLASAINKGIADASISGVTVHESEGAFSIVSDEEGVVITGDLTGTTAENKQTLSLKDIDITSTLGAQQAVQILDGALAQVDDQRANLGAVQNRLESTISNLSNIEENLGVAQSRILDADFASQTVEMTSNQMLMQAGTSVLAQAKGMPQYATMLL</sequence>
<dbReference type="Pfam" id="PF00700">
    <property type="entry name" value="Flagellin_C"/>
    <property type="match status" value="1"/>
</dbReference>
<keyword evidence="8" id="KW-1185">Reference proteome</keyword>
<dbReference type="Gene3D" id="6.10.10.10">
    <property type="entry name" value="Flagellar export chaperone, C-terminal domain"/>
    <property type="match status" value="1"/>
</dbReference>
<keyword evidence="7" id="KW-0966">Cell projection</keyword>
<feature type="domain" description="Flagellin C-terminal" evidence="6">
    <location>
        <begin position="302"/>
        <end position="386"/>
    </location>
</feature>
<dbReference type="Pfam" id="PF00669">
    <property type="entry name" value="Flagellin_N"/>
    <property type="match status" value="1"/>
</dbReference>
<accession>A0ABV2SJ37</accession>
<dbReference type="PANTHER" id="PTHR42792">
    <property type="entry name" value="FLAGELLIN"/>
    <property type="match status" value="1"/>
</dbReference>
<comment type="function">
    <text evidence="4">Flagellin is the subunit protein which polymerizes to form the filaments of bacterial flagella.</text>
</comment>
<dbReference type="RefSeq" id="WP_354007894.1">
    <property type="nucleotide sequence ID" value="NZ_JBEWTA010000001.1"/>
</dbReference>
<keyword evidence="7" id="KW-0969">Cilium</keyword>
<dbReference type="PRINTS" id="PR00207">
    <property type="entry name" value="FLAGELLIN"/>
</dbReference>
<evidence type="ECO:0000256" key="3">
    <source>
        <dbReference type="ARBA" id="ARBA00023143"/>
    </source>
</evidence>
<evidence type="ECO:0000256" key="4">
    <source>
        <dbReference type="RuleBase" id="RU362073"/>
    </source>
</evidence>